<keyword evidence="2 7" id="KW-0028">Amino-acid biosynthesis</keyword>
<protein>
    <recommendedName>
        <fullName evidence="7">Gamma-glutamyl phosphate reductase</fullName>
        <shortName evidence="7">GPR</shortName>
        <ecNumber evidence="7">1.2.1.41</ecNumber>
    </recommendedName>
    <alternativeName>
        <fullName evidence="7">Glutamate-5-semialdehyde dehydrogenase</fullName>
    </alternativeName>
    <alternativeName>
        <fullName evidence="7">Glutamyl-gamma-semialdehyde dehydrogenase</fullName>
        <shortName evidence="7">GSA dehydrogenase</shortName>
    </alternativeName>
</protein>
<keyword evidence="5 7" id="KW-0560">Oxidoreductase</keyword>
<dbReference type="AlphaFoldDB" id="A0A0J1BHC1"/>
<dbReference type="Gene3D" id="3.40.309.10">
    <property type="entry name" value="Aldehyde Dehydrogenase, Chain A, domain 2"/>
    <property type="match status" value="1"/>
</dbReference>
<comment type="similarity">
    <text evidence="7">Belongs to the gamma-glutamyl phosphate reductase family.</text>
</comment>
<dbReference type="CDD" id="cd07079">
    <property type="entry name" value="ALDH_F18-19_ProA-GPR"/>
    <property type="match status" value="1"/>
</dbReference>
<evidence type="ECO:0000313" key="9">
    <source>
        <dbReference type="EMBL" id="KLU05936.1"/>
    </source>
</evidence>
<dbReference type="HAMAP" id="MF_00412">
    <property type="entry name" value="ProA"/>
    <property type="match status" value="1"/>
</dbReference>
<dbReference type="InterPro" id="IPR012134">
    <property type="entry name" value="Glu-5-SA_DH"/>
</dbReference>
<dbReference type="InterPro" id="IPR016161">
    <property type="entry name" value="Ald_DH/histidinol_DH"/>
</dbReference>
<dbReference type="InterPro" id="IPR015590">
    <property type="entry name" value="Aldehyde_DH_dom"/>
</dbReference>
<evidence type="ECO:0000256" key="4">
    <source>
        <dbReference type="ARBA" id="ARBA00022857"/>
    </source>
</evidence>
<comment type="subcellular location">
    <subcellularLocation>
        <location evidence="7">Cytoplasm</location>
    </subcellularLocation>
</comment>
<dbReference type="PANTHER" id="PTHR11063">
    <property type="entry name" value="GLUTAMATE SEMIALDEHYDE DEHYDROGENASE"/>
    <property type="match status" value="1"/>
</dbReference>
<dbReference type="PANTHER" id="PTHR11063:SF8">
    <property type="entry name" value="DELTA-1-PYRROLINE-5-CARBOXYLATE SYNTHASE"/>
    <property type="match status" value="1"/>
</dbReference>
<accession>A0A0J1BHC1</accession>
<dbReference type="SUPFAM" id="SSF53720">
    <property type="entry name" value="ALDH-like"/>
    <property type="match status" value="1"/>
</dbReference>
<dbReference type="InterPro" id="IPR000965">
    <property type="entry name" value="GPR_dom"/>
</dbReference>
<dbReference type="Pfam" id="PF00171">
    <property type="entry name" value="Aldedh"/>
    <property type="match status" value="2"/>
</dbReference>
<dbReference type="GO" id="GO:0055129">
    <property type="term" value="P:L-proline biosynthetic process"/>
    <property type="evidence" value="ECO:0007669"/>
    <property type="project" value="UniProtKB-UniRule"/>
</dbReference>
<dbReference type="STRING" id="595434.RISK_001787"/>
<evidence type="ECO:0000259" key="8">
    <source>
        <dbReference type="Pfam" id="PF00171"/>
    </source>
</evidence>
<keyword evidence="7" id="KW-0963">Cytoplasm</keyword>
<dbReference type="EC" id="1.2.1.41" evidence="7"/>
<name>A0A0J1BHC1_RHOIS</name>
<dbReference type="UniPathway" id="UPA00098">
    <property type="reaction ID" value="UER00360"/>
</dbReference>
<evidence type="ECO:0000256" key="3">
    <source>
        <dbReference type="ARBA" id="ARBA00022650"/>
    </source>
</evidence>
<keyword evidence="4 7" id="KW-0521">NADP</keyword>
<dbReference type="OrthoDB" id="9809970at2"/>
<dbReference type="FunFam" id="3.40.309.10:FF:000006">
    <property type="entry name" value="Gamma-glutamyl phosphate reductase"/>
    <property type="match status" value="1"/>
</dbReference>
<evidence type="ECO:0000256" key="6">
    <source>
        <dbReference type="ARBA" id="ARBA00049024"/>
    </source>
</evidence>
<evidence type="ECO:0000256" key="7">
    <source>
        <dbReference type="HAMAP-Rule" id="MF_00412"/>
    </source>
</evidence>
<dbReference type="Proteomes" id="UP000036367">
    <property type="component" value="Unassembled WGS sequence"/>
</dbReference>
<evidence type="ECO:0000313" key="10">
    <source>
        <dbReference type="Proteomes" id="UP000036367"/>
    </source>
</evidence>
<comment type="function">
    <text evidence="7">Catalyzes the NADPH-dependent reduction of L-glutamate 5-phosphate into L-glutamate 5-semialdehyde and phosphate. The product spontaneously undergoes cyclization to form 1-pyrroline-5-carboxylate.</text>
</comment>
<dbReference type="InterPro" id="IPR020593">
    <property type="entry name" value="G-glutamylP_reductase_CS"/>
</dbReference>
<sequence length="434" mass="46007">MSTASTTDTQPDAPQSDDLAAQCVDIARRAKAASRLLGTLDTNIKDQWLLESADALVDATDAIIAANQLDLGNASKYGLTDAGIDRLRLDAERIAGIATGLREIAALNDPIGEVLEGFARPGGMRIEKRRVPLGVVFFIYESRPNVTADAAGICVKSGNAVILRGGKEAAHSSRAIMDVLHDVGRRVGIPEDAVQLVGTTDRAAVGHFLQQADFIDVTIPRGGENLIRRVAAEATMPVIKHYDGNCHVYVDESADVEMAVDIIENAKCQRMGVCNACESLLIHQSIAAQALPAIAKRLAGRGIEMRVDERAAPHVPGGIPATEADFGAEFLGPQISIAVVNSVDEAAEHINHYGSGHTDAIVTNELAAAERFTALVDSSAVMVNASTRFNDGGMFGLGAEIGISTDKFHARGPCGLRELTSYKYIVRGNGHIRG</sequence>
<comment type="pathway">
    <text evidence="1 7">Amino-acid biosynthesis; L-proline biosynthesis; L-glutamate 5-semialdehyde from L-glutamate: step 2/2.</text>
</comment>
<organism evidence="9 10">
    <name type="scientific">Rhodopirellula islandica</name>
    <dbReference type="NCBI Taxonomy" id="595434"/>
    <lineage>
        <taxon>Bacteria</taxon>
        <taxon>Pseudomonadati</taxon>
        <taxon>Planctomycetota</taxon>
        <taxon>Planctomycetia</taxon>
        <taxon>Pirellulales</taxon>
        <taxon>Pirellulaceae</taxon>
        <taxon>Rhodopirellula</taxon>
    </lineage>
</organism>
<dbReference type="NCBIfam" id="NF001221">
    <property type="entry name" value="PRK00197.1"/>
    <property type="match status" value="1"/>
</dbReference>
<proteinExistence type="inferred from homology"/>
<dbReference type="PATRIC" id="fig|595434.4.peg.1705"/>
<evidence type="ECO:0000256" key="5">
    <source>
        <dbReference type="ARBA" id="ARBA00023002"/>
    </source>
</evidence>
<dbReference type="GO" id="GO:0005737">
    <property type="term" value="C:cytoplasm"/>
    <property type="evidence" value="ECO:0007669"/>
    <property type="project" value="UniProtKB-SubCell"/>
</dbReference>
<dbReference type="EMBL" id="LECT01000016">
    <property type="protein sequence ID" value="KLU05936.1"/>
    <property type="molecule type" value="Genomic_DNA"/>
</dbReference>
<dbReference type="GO" id="GO:0050661">
    <property type="term" value="F:NADP binding"/>
    <property type="evidence" value="ECO:0007669"/>
    <property type="project" value="InterPro"/>
</dbReference>
<feature type="domain" description="Aldehyde dehydrogenase" evidence="8">
    <location>
        <begin position="20"/>
        <end position="299"/>
    </location>
</feature>
<reference evidence="9" key="1">
    <citation type="submission" date="2015-05" db="EMBL/GenBank/DDBJ databases">
        <title>Permanent draft genome of Rhodopirellula islandicus K833.</title>
        <authorList>
            <person name="Kizina J."/>
            <person name="Richter M."/>
            <person name="Glockner F.O."/>
            <person name="Harder J."/>
        </authorList>
    </citation>
    <scope>NUCLEOTIDE SEQUENCE [LARGE SCALE GENOMIC DNA]</scope>
    <source>
        <strain evidence="9">K833</strain>
    </source>
</reference>
<dbReference type="GO" id="GO:0004350">
    <property type="term" value="F:glutamate-5-semialdehyde dehydrogenase activity"/>
    <property type="evidence" value="ECO:0007669"/>
    <property type="project" value="UniProtKB-UniRule"/>
</dbReference>
<evidence type="ECO:0000256" key="1">
    <source>
        <dbReference type="ARBA" id="ARBA00004985"/>
    </source>
</evidence>
<feature type="domain" description="Aldehyde dehydrogenase" evidence="8">
    <location>
        <begin position="326"/>
        <end position="396"/>
    </location>
</feature>
<keyword evidence="3 7" id="KW-0641">Proline biosynthesis</keyword>
<keyword evidence="10" id="KW-1185">Reference proteome</keyword>
<dbReference type="NCBIfam" id="TIGR00407">
    <property type="entry name" value="proA"/>
    <property type="match status" value="1"/>
</dbReference>
<evidence type="ECO:0000256" key="2">
    <source>
        <dbReference type="ARBA" id="ARBA00022605"/>
    </source>
</evidence>
<comment type="catalytic activity">
    <reaction evidence="6 7">
        <text>L-glutamate 5-semialdehyde + phosphate + NADP(+) = L-glutamyl 5-phosphate + NADPH + H(+)</text>
        <dbReference type="Rhea" id="RHEA:19541"/>
        <dbReference type="ChEBI" id="CHEBI:15378"/>
        <dbReference type="ChEBI" id="CHEBI:43474"/>
        <dbReference type="ChEBI" id="CHEBI:57783"/>
        <dbReference type="ChEBI" id="CHEBI:58066"/>
        <dbReference type="ChEBI" id="CHEBI:58274"/>
        <dbReference type="ChEBI" id="CHEBI:58349"/>
        <dbReference type="EC" id="1.2.1.41"/>
    </reaction>
</comment>
<dbReference type="PIRSF" id="PIRSF000151">
    <property type="entry name" value="GPR"/>
    <property type="match status" value="1"/>
</dbReference>
<dbReference type="InterPro" id="IPR016162">
    <property type="entry name" value="Ald_DH_N"/>
</dbReference>
<dbReference type="RefSeq" id="WP_047813618.1">
    <property type="nucleotide sequence ID" value="NZ_LECT01000016.1"/>
</dbReference>
<comment type="caution">
    <text evidence="9">The sequence shown here is derived from an EMBL/GenBank/DDBJ whole genome shotgun (WGS) entry which is preliminary data.</text>
</comment>
<dbReference type="InterPro" id="IPR016163">
    <property type="entry name" value="Ald_DH_C"/>
</dbReference>
<gene>
    <name evidence="7" type="primary">proA</name>
    <name evidence="9" type="ORF">RISK_001787</name>
</gene>
<dbReference type="Gene3D" id="3.40.605.10">
    <property type="entry name" value="Aldehyde Dehydrogenase, Chain A, domain 1"/>
    <property type="match status" value="1"/>
</dbReference>
<dbReference type="PROSITE" id="PS01223">
    <property type="entry name" value="PROA"/>
    <property type="match status" value="1"/>
</dbReference>